<organism evidence="1 2">
    <name type="scientific">Ewingella americana</name>
    <dbReference type="NCBI Taxonomy" id="41202"/>
    <lineage>
        <taxon>Bacteria</taxon>
        <taxon>Pseudomonadati</taxon>
        <taxon>Pseudomonadota</taxon>
        <taxon>Gammaproteobacteria</taxon>
        <taxon>Enterobacterales</taxon>
        <taxon>Yersiniaceae</taxon>
        <taxon>Ewingella</taxon>
    </lineage>
</organism>
<dbReference type="PANTHER" id="PTHR37526">
    <property type="entry name" value="PROTEIN TUSB"/>
    <property type="match status" value="1"/>
</dbReference>
<evidence type="ECO:0000313" key="2">
    <source>
        <dbReference type="Proteomes" id="UP000317663"/>
    </source>
</evidence>
<evidence type="ECO:0000313" key="1">
    <source>
        <dbReference type="EMBL" id="TPG58727.1"/>
    </source>
</evidence>
<dbReference type="Gene3D" id="3.40.1260.10">
    <property type="entry name" value="DsrEFH-like"/>
    <property type="match status" value="1"/>
</dbReference>
<dbReference type="RefSeq" id="WP_140474100.1">
    <property type="nucleotide sequence ID" value="NZ_RCZD01000010.1"/>
</dbReference>
<protein>
    <submittedName>
        <fullName evidence="1">Sulfurtransferase complex subunit TusB</fullName>
    </submittedName>
</protein>
<accession>A0A502G994</accession>
<dbReference type="GO" id="GO:0002143">
    <property type="term" value="P:tRNA wobble position uridine thiolation"/>
    <property type="evidence" value="ECO:0007669"/>
    <property type="project" value="InterPro"/>
</dbReference>
<dbReference type="GO" id="GO:0016740">
    <property type="term" value="F:transferase activity"/>
    <property type="evidence" value="ECO:0007669"/>
    <property type="project" value="UniProtKB-KW"/>
</dbReference>
<dbReference type="OrthoDB" id="9795117at2"/>
<dbReference type="AlphaFoldDB" id="A0A502G994"/>
<dbReference type="InterPro" id="IPR007215">
    <property type="entry name" value="Sulphur_relay_TusB/DsrH"/>
</dbReference>
<proteinExistence type="predicted"/>
<dbReference type="PANTHER" id="PTHR37526:SF1">
    <property type="entry name" value="PROTEIN TUSB"/>
    <property type="match status" value="1"/>
</dbReference>
<comment type="caution">
    <text evidence="1">The sequence shown here is derived from an EMBL/GenBank/DDBJ whole genome shotgun (WGS) entry which is preliminary data.</text>
</comment>
<sequence>MLFTLANSPQSCDLTALLRLIGPQDALLLVQDGVLAAVKNGEAGERLATLGLPVYVLSEDLSARGLVGQILHSATLIDYTGFVALTEKHSQHMAWR</sequence>
<dbReference type="Proteomes" id="UP000317663">
    <property type="component" value="Unassembled WGS sequence"/>
</dbReference>
<reference evidence="1 2" key="1">
    <citation type="journal article" date="2019" name="Environ. Microbiol.">
        <title>Species interactions and distinct microbial communities in high Arctic permafrost affected cryosols are associated with the CH4 and CO2 gas fluxes.</title>
        <authorList>
            <person name="Altshuler I."/>
            <person name="Hamel J."/>
            <person name="Turney S."/>
            <person name="Magnuson E."/>
            <person name="Levesque R."/>
            <person name="Greer C."/>
            <person name="Whyte L.G."/>
        </authorList>
    </citation>
    <scope>NUCLEOTIDE SEQUENCE [LARGE SCALE GENOMIC DNA]</scope>
    <source>
        <strain evidence="1 2">E4</strain>
    </source>
</reference>
<keyword evidence="2" id="KW-1185">Reference proteome</keyword>
<dbReference type="SUPFAM" id="SSF75169">
    <property type="entry name" value="DsrEFH-like"/>
    <property type="match status" value="1"/>
</dbReference>
<dbReference type="GO" id="GO:1990228">
    <property type="term" value="C:sulfurtransferase complex"/>
    <property type="evidence" value="ECO:0007669"/>
    <property type="project" value="TreeGrafter"/>
</dbReference>
<gene>
    <name evidence="1" type="primary">tusB</name>
    <name evidence="1" type="ORF">EAH77_17595</name>
</gene>
<keyword evidence="1" id="KW-0808">Transferase</keyword>
<name>A0A502G994_9GAMM</name>
<dbReference type="InterPro" id="IPR027396">
    <property type="entry name" value="DsrEFH-like"/>
</dbReference>
<dbReference type="EMBL" id="RCZD01000010">
    <property type="protein sequence ID" value="TPG58727.1"/>
    <property type="molecule type" value="Genomic_DNA"/>
</dbReference>
<dbReference type="Pfam" id="PF04077">
    <property type="entry name" value="DsrH"/>
    <property type="match status" value="1"/>
</dbReference>
<dbReference type="NCBIfam" id="TIGR03011">
    <property type="entry name" value="sulf_tusB_dsrH"/>
    <property type="match status" value="1"/>
</dbReference>
<dbReference type="NCBIfam" id="NF010035">
    <property type="entry name" value="PRK13510.1"/>
    <property type="match status" value="1"/>
</dbReference>